<evidence type="ECO:0000313" key="1">
    <source>
        <dbReference type="EMBL" id="WAV96584.1"/>
    </source>
</evidence>
<gene>
    <name evidence="1" type="ORF">NB645_07060</name>
</gene>
<name>A0ABY7JJZ1_9BURK</name>
<sequence>MTVEKAWMYMALSNDHSVSDEIVPCVFYEETIRECPGNMLNEYQEFYCLLLRQALQGDIPRFMGN</sequence>
<protein>
    <submittedName>
        <fullName evidence="1">Uncharacterized protein</fullName>
    </submittedName>
</protein>
<dbReference type="Proteomes" id="UP001164794">
    <property type="component" value="Chromosome"/>
</dbReference>
<dbReference type="EMBL" id="CP098248">
    <property type="protein sequence ID" value="WAV96584.1"/>
    <property type="molecule type" value="Genomic_DNA"/>
</dbReference>
<evidence type="ECO:0000313" key="2">
    <source>
        <dbReference type="Proteomes" id="UP001164794"/>
    </source>
</evidence>
<dbReference type="RefSeq" id="WP_269264061.1">
    <property type="nucleotide sequence ID" value="NZ_CP098248.1"/>
</dbReference>
<proteinExistence type="predicted"/>
<keyword evidence="2" id="KW-1185">Reference proteome</keyword>
<accession>A0ABY7JJZ1</accession>
<reference evidence="1" key="1">
    <citation type="journal article" date="2022" name="Front. Microbiol.">
        <title>New perspectives on an old grouping: The genomic and phenotypic variability of Oxalobacter formigenes and the implications for calcium oxalate stone prevention.</title>
        <authorList>
            <person name="Chmiel J.A."/>
            <person name="Carr C."/>
            <person name="Stuivenberg G.A."/>
            <person name="Venema R."/>
            <person name="Chanyi R.M."/>
            <person name="Al K.F."/>
            <person name="Giguere D."/>
            <person name="Say H."/>
            <person name="Akouris P.P."/>
            <person name="Dominguez Romero S.A."/>
            <person name="Kwong A."/>
            <person name="Tai V."/>
            <person name="Koval S.F."/>
            <person name="Razvi H."/>
            <person name="Bjazevic J."/>
            <person name="Burton J.P."/>
        </authorList>
    </citation>
    <scope>NUCLEOTIDE SEQUENCE</scope>
    <source>
        <strain evidence="1">HOxNP-1</strain>
    </source>
</reference>
<organism evidence="1 2">
    <name type="scientific">Oxalobacter aliiformigenes</name>
    <dbReference type="NCBI Taxonomy" id="2946593"/>
    <lineage>
        <taxon>Bacteria</taxon>
        <taxon>Pseudomonadati</taxon>
        <taxon>Pseudomonadota</taxon>
        <taxon>Betaproteobacteria</taxon>
        <taxon>Burkholderiales</taxon>
        <taxon>Oxalobacteraceae</taxon>
        <taxon>Oxalobacter</taxon>
    </lineage>
</organism>